<proteinExistence type="predicted"/>
<dbReference type="Proteomes" id="UP000304912">
    <property type="component" value="Chromosome"/>
</dbReference>
<protein>
    <submittedName>
        <fullName evidence="1">2OG-Fe(II) oxygenase</fullName>
    </submittedName>
</protein>
<dbReference type="KEGG" id="salk:FBQ74_13510"/>
<accession>A0A5B7YGD1</accession>
<sequence length="100" mass="11543">MTKVRNKVLLSSKRVSLNLVTYPQGHSVLRHNDPMGSGRYFKLNIVLKKASKGGEFRADKVIFNLFNRVFLFRPDIYNYSVTKIEQGHRKLLSLALHLPD</sequence>
<dbReference type="Gene3D" id="2.60.120.620">
    <property type="entry name" value="q2cbj1_9rhob like domain"/>
    <property type="match status" value="1"/>
</dbReference>
<evidence type="ECO:0000313" key="1">
    <source>
        <dbReference type="EMBL" id="QCZ94420.1"/>
    </source>
</evidence>
<reference evidence="1 2" key="1">
    <citation type="submission" date="2019-04" db="EMBL/GenBank/DDBJ databases">
        <title>Salinimonas iocasae sp. nov., a halophilic bacterium isolated from the outer tube casing of tubeworms in Okinawa Trough.</title>
        <authorList>
            <person name="Zhang H."/>
            <person name="Wang H."/>
            <person name="Li C."/>
        </authorList>
    </citation>
    <scope>NUCLEOTIDE SEQUENCE [LARGE SCALE GENOMIC DNA]</scope>
    <source>
        <strain evidence="1 2">KX18D6</strain>
    </source>
</reference>
<dbReference type="OrthoDB" id="8926130at2"/>
<name>A0A5B7YGD1_9ALTE</name>
<organism evidence="1 2">
    <name type="scientific">Salinimonas iocasae</name>
    <dbReference type="NCBI Taxonomy" id="2572577"/>
    <lineage>
        <taxon>Bacteria</taxon>
        <taxon>Pseudomonadati</taxon>
        <taxon>Pseudomonadota</taxon>
        <taxon>Gammaproteobacteria</taxon>
        <taxon>Alteromonadales</taxon>
        <taxon>Alteromonadaceae</taxon>
        <taxon>Alteromonas/Salinimonas group</taxon>
        <taxon>Salinimonas</taxon>
    </lineage>
</organism>
<keyword evidence="2" id="KW-1185">Reference proteome</keyword>
<gene>
    <name evidence="1" type="ORF">FBQ74_13510</name>
</gene>
<dbReference type="EMBL" id="CP039852">
    <property type="protein sequence ID" value="QCZ94420.1"/>
    <property type="molecule type" value="Genomic_DNA"/>
</dbReference>
<dbReference type="RefSeq" id="WP_139757159.1">
    <property type="nucleotide sequence ID" value="NZ_CP039852.1"/>
</dbReference>
<evidence type="ECO:0000313" key="2">
    <source>
        <dbReference type="Proteomes" id="UP000304912"/>
    </source>
</evidence>
<dbReference type="AlphaFoldDB" id="A0A5B7YGD1"/>